<evidence type="ECO:0000256" key="1">
    <source>
        <dbReference type="ARBA" id="ARBA00022801"/>
    </source>
</evidence>
<reference evidence="3 4" key="1">
    <citation type="submission" date="2019-07" db="EMBL/GenBank/DDBJ databases">
        <title>Draft genome for Aliikangiella sp. M105.</title>
        <authorList>
            <person name="Wang G."/>
        </authorList>
    </citation>
    <scope>NUCLEOTIDE SEQUENCE [LARGE SCALE GENOMIC DNA]</scope>
    <source>
        <strain evidence="3 4">M105</strain>
    </source>
</reference>
<evidence type="ECO:0000313" key="4">
    <source>
        <dbReference type="Proteomes" id="UP000315439"/>
    </source>
</evidence>
<dbReference type="InterPro" id="IPR029058">
    <property type="entry name" value="AB_hydrolase_fold"/>
</dbReference>
<dbReference type="InterPro" id="IPR013094">
    <property type="entry name" value="AB_hydrolase_3"/>
</dbReference>
<gene>
    <name evidence="3" type="ORF">FLL46_06825</name>
</gene>
<dbReference type="InterPro" id="IPR050300">
    <property type="entry name" value="GDXG_lipolytic_enzyme"/>
</dbReference>
<feature type="domain" description="Alpha/beta hydrolase fold-3" evidence="2">
    <location>
        <begin position="70"/>
        <end position="255"/>
    </location>
</feature>
<protein>
    <submittedName>
        <fullName evidence="3">Alpha/beta hydrolase</fullName>
    </submittedName>
</protein>
<dbReference type="OrthoDB" id="9771666at2"/>
<comment type="caution">
    <text evidence="3">The sequence shown here is derived from an EMBL/GenBank/DDBJ whole genome shotgun (WGS) entry which is preliminary data.</text>
</comment>
<dbReference type="AlphaFoldDB" id="A0A545UFI4"/>
<name>A0A545UFI4_9GAMM</name>
<organism evidence="3 4">
    <name type="scientific">Aliikangiella coralliicola</name>
    <dbReference type="NCBI Taxonomy" id="2592383"/>
    <lineage>
        <taxon>Bacteria</taxon>
        <taxon>Pseudomonadati</taxon>
        <taxon>Pseudomonadota</taxon>
        <taxon>Gammaproteobacteria</taxon>
        <taxon>Oceanospirillales</taxon>
        <taxon>Pleioneaceae</taxon>
        <taxon>Aliikangiella</taxon>
    </lineage>
</organism>
<dbReference type="Gene3D" id="3.40.50.1820">
    <property type="entry name" value="alpha/beta hydrolase"/>
    <property type="match status" value="1"/>
</dbReference>
<accession>A0A545UFI4</accession>
<dbReference type="SUPFAM" id="SSF53474">
    <property type="entry name" value="alpha/beta-Hydrolases"/>
    <property type="match status" value="1"/>
</dbReference>
<dbReference type="Pfam" id="PF07859">
    <property type="entry name" value="Abhydrolase_3"/>
    <property type="match status" value="1"/>
</dbReference>
<keyword evidence="1 3" id="KW-0378">Hydrolase</keyword>
<dbReference type="EMBL" id="VIKS01000004">
    <property type="protein sequence ID" value="TQV88234.1"/>
    <property type="molecule type" value="Genomic_DNA"/>
</dbReference>
<dbReference type="PANTHER" id="PTHR48081:SF33">
    <property type="entry name" value="KYNURENINE FORMAMIDASE"/>
    <property type="match status" value="1"/>
</dbReference>
<dbReference type="GO" id="GO:0004061">
    <property type="term" value="F:arylformamidase activity"/>
    <property type="evidence" value="ECO:0007669"/>
    <property type="project" value="TreeGrafter"/>
</dbReference>
<dbReference type="Proteomes" id="UP000315439">
    <property type="component" value="Unassembled WGS sequence"/>
</dbReference>
<proteinExistence type="predicted"/>
<evidence type="ECO:0000313" key="3">
    <source>
        <dbReference type="EMBL" id="TQV88234.1"/>
    </source>
</evidence>
<keyword evidence="4" id="KW-1185">Reference proteome</keyword>
<dbReference type="RefSeq" id="WP_142892743.1">
    <property type="nucleotide sequence ID" value="NZ_ML660162.1"/>
</dbReference>
<dbReference type="PANTHER" id="PTHR48081">
    <property type="entry name" value="AB HYDROLASE SUPERFAMILY PROTEIN C4A8.06C"/>
    <property type="match status" value="1"/>
</dbReference>
<evidence type="ECO:0000259" key="2">
    <source>
        <dbReference type="Pfam" id="PF07859"/>
    </source>
</evidence>
<sequence length="275" mass="31308">MKEHDMKDYDKQFNLRKRHPFGRVQMLGNEISSIFTRLKLSNSRNLSYGDTAGQKLDIFPSTKSDSPVFIFIHGGYFRALDKRQYSFLARPLVKAGYTVVLLNYDLVPHVSVAQIIEQNIRALNWIFQNINQFNGDPRQLFLSGHSVGATLVAKLLEHNWSQDMKSSFQGAIMLSGLYDLSTLRQSYLNESLSLSASDVKLMSPVNNKLIASIPLLIAVGGSETDEFIRQSKTYSEKLTKEGYENQFMILERQNHYEVITAMGQPNNVLIKFLSK</sequence>